<dbReference type="InterPro" id="IPR029033">
    <property type="entry name" value="His_PPase_superfam"/>
</dbReference>
<dbReference type="Pfam" id="PF00300">
    <property type="entry name" value="His_Phos_1"/>
    <property type="match status" value="1"/>
</dbReference>
<dbReference type="InterPro" id="IPR013078">
    <property type="entry name" value="His_Pase_superF_clade-1"/>
</dbReference>
<dbReference type="Proteomes" id="UP000034603">
    <property type="component" value="Unassembled WGS sequence"/>
</dbReference>
<dbReference type="PANTHER" id="PTHR48100:SF1">
    <property type="entry name" value="HISTIDINE PHOSPHATASE FAMILY PROTEIN-RELATED"/>
    <property type="match status" value="1"/>
</dbReference>
<organism evidence="1 2">
    <name type="scientific">Candidatus Woesebacteria bacterium GW2011_GWA1_37_8</name>
    <dbReference type="NCBI Taxonomy" id="1618546"/>
    <lineage>
        <taxon>Bacteria</taxon>
        <taxon>Candidatus Woeseibacteriota</taxon>
    </lineage>
</organism>
<reference evidence="1 2" key="1">
    <citation type="journal article" date="2015" name="Nature">
        <title>rRNA introns, odd ribosomes, and small enigmatic genomes across a large radiation of phyla.</title>
        <authorList>
            <person name="Brown C.T."/>
            <person name="Hug L.A."/>
            <person name="Thomas B.C."/>
            <person name="Sharon I."/>
            <person name="Castelle C.J."/>
            <person name="Singh A."/>
            <person name="Wilkins M.J."/>
            <person name="Williams K.H."/>
            <person name="Banfield J.F."/>
        </authorList>
    </citation>
    <scope>NUCLEOTIDE SEQUENCE [LARGE SCALE GENOMIC DNA]</scope>
</reference>
<dbReference type="InterPro" id="IPR050275">
    <property type="entry name" value="PGM_Phosphatase"/>
</dbReference>
<comment type="caution">
    <text evidence="1">The sequence shown here is derived from an EMBL/GenBank/DDBJ whole genome shotgun (WGS) entry which is preliminary data.</text>
</comment>
<protein>
    <submittedName>
        <fullName evidence="1">Phosphoglycerate mutase</fullName>
    </submittedName>
</protein>
<dbReference type="PANTHER" id="PTHR48100">
    <property type="entry name" value="BROAD-SPECIFICITY PHOSPHATASE YOR283W-RELATED"/>
    <property type="match status" value="1"/>
</dbReference>
<dbReference type="Gene3D" id="3.40.50.1240">
    <property type="entry name" value="Phosphoglycerate mutase-like"/>
    <property type="match status" value="2"/>
</dbReference>
<dbReference type="EMBL" id="LBTR01000018">
    <property type="protein sequence ID" value="KKQ45168.1"/>
    <property type="molecule type" value="Genomic_DNA"/>
</dbReference>
<dbReference type="SMART" id="SM00855">
    <property type="entry name" value="PGAM"/>
    <property type="match status" value="1"/>
</dbReference>
<accession>A0A0G0HPV4</accession>
<proteinExistence type="predicted"/>
<evidence type="ECO:0000313" key="1">
    <source>
        <dbReference type="EMBL" id="KKQ45168.1"/>
    </source>
</evidence>
<dbReference type="CDD" id="cd07067">
    <property type="entry name" value="HP_PGM_like"/>
    <property type="match status" value="1"/>
</dbReference>
<dbReference type="GO" id="GO:0016791">
    <property type="term" value="F:phosphatase activity"/>
    <property type="evidence" value="ECO:0007669"/>
    <property type="project" value="TreeGrafter"/>
</dbReference>
<dbReference type="AlphaFoldDB" id="A0A0G0HPV4"/>
<evidence type="ECO:0000313" key="2">
    <source>
        <dbReference type="Proteomes" id="UP000034603"/>
    </source>
</evidence>
<gene>
    <name evidence="1" type="ORF">US62_C0018G0018</name>
</gene>
<dbReference type="SUPFAM" id="SSF53254">
    <property type="entry name" value="Phosphoglycerate mutase-like"/>
    <property type="match status" value="1"/>
</dbReference>
<sequence length="165" mass="18977">MRLYIFRHGMTFQSKNNVAYTPENYKTSPLLDEGIPVIEKIGNYLKDIKTDVNYTSPILRCTQTAEIISEISGKIFLPNDLLTEYGQWVESFEDLRARANKFIEYLNTQQVEFSAICTHGGVISALKYLLVYKKYKPVNLTDYPLPGVITIIENTKFEEVDFNST</sequence>
<name>A0A0G0HPV4_9BACT</name>
<dbReference type="GO" id="GO:0005737">
    <property type="term" value="C:cytoplasm"/>
    <property type="evidence" value="ECO:0007669"/>
    <property type="project" value="TreeGrafter"/>
</dbReference>